<proteinExistence type="predicted"/>
<sequence length="193" mass="22515">MATKKEYPVITCSNQEEWAAWLQQHHAAEDGVWIRIHKKHTGVPSIVYAEALDEALCYGWIDGMSKRIDEDTYVQKFTPRRPKSVWSVRNREHIDRLLKAGKMLPPGLQEVERAKADGRWDDAYSNTKTAELPDDFLAVLKKNKKATAFYDTLTKQNKFAIYYRLHTAKKPETRTKRIDTIIAMLEKNEKFYP</sequence>
<dbReference type="EMBL" id="JAPDNS010000002">
    <property type="protein sequence ID" value="MCW3485411.1"/>
    <property type="molecule type" value="Genomic_DNA"/>
</dbReference>
<evidence type="ECO:0000313" key="1">
    <source>
        <dbReference type="EMBL" id="MCW3485411.1"/>
    </source>
</evidence>
<dbReference type="Proteomes" id="UP001207742">
    <property type="component" value="Unassembled WGS sequence"/>
</dbReference>
<gene>
    <name evidence="1" type="ORF">OL497_15990</name>
</gene>
<dbReference type="RefSeq" id="WP_264731823.1">
    <property type="nucleotide sequence ID" value="NZ_JAPDNR010000001.1"/>
</dbReference>
<name>A0ABT3IN73_9BACT</name>
<evidence type="ECO:0000313" key="2">
    <source>
        <dbReference type="Proteomes" id="UP001207742"/>
    </source>
</evidence>
<keyword evidence="2" id="KW-1185">Reference proteome</keyword>
<organism evidence="1 2">
    <name type="scientific">Chitinophaga nivalis</name>
    <dbReference type="NCBI Taxonomy" id="2991709"/>
    <lineage>
        <taxon>Bacteria</taxon>
        <taxon>Pseudomonadati</taxon>
        <taxon>Bacteroidota</taxon>
        <taxon>Chitinophagia</taxon>
        <taxon>Chitinophagales</taxon>
        <taxon>Chitinophagaceae</taxon>
        <taxon>Chitinophaga</taxon>
    </lineage>
</organism>
<accession>A0ABT3IN73</accession>
<protein>
    <submittedName>
        <fullName evidence="1">YdeI/OmpD-associated family protein</fullName>
    </submittedName>
</protein>
<comment type="caution">
    <text evidence="1">The sequence shown here is derived from an EMBL/GenBank/DDBJ whole genome shotgun (WGS) entry which is preliminary data.</text>
</comment>
<dbReference type="Pfam" id="PF13376">
    <property type="entry name" value="OmdA"/>
    <property type="match status" value="1"/>
</dbReference>
<reference evidence="1 2" key="1">
    <citation type="submission" date="2022-10" db="EMBL/GenBank/DDBJ databases">
        <title>Chitinophaga nivalis PC15 sp. nov., isolated from Pyeongchang county, South Korea.</title>
        <authorList>
            <person name="Trinh H.N."/>
        </authorList>
    </citation>
    <scope>NUCLEOTIDE SEQUENCE [LARGE SCALE GENOMIC DNA]</scope>
    <source>
        <strain evidence="1 2">PC14</strain>
    </source>
</reference>